<evidence type="ECO:0000256" key="3">
    <source>
        <dbReference type="ARBA" id="ARBA00023054"/>
    </source>
</evidence>
<dbReference type="Pfam" id="PF07195">
    <property type="entry name" value="FliD_C"/>
    <property type="match status" value="1"/>
</dbReference>
<keyword evidence="3" id="KW-0175">Coiled coil</keyword>
<dbReference type="GO" id="GO:0009421">
    <property type="term" value="C:bacterial-type flagellum filament cap"/>
    <property type="evidence" value="ECO:0007669"/>
    <property type="project" value="InterPro"/>
</dbReference>
<evidence type="ECO:0000259" key="7">
    <source>
        <dbReference type="Pfam" id="PF07195"/>
    </source>
</evidence>
<evidence type="ECO:0000256" key="2">
    <source>
        <dbReference type="ARBA" id="ARBA00011255"/>
    </source>
</evidence>
<dbReference type="EMBL" id="FNDD01000009">
    <property type="protein sequence ID" value="SDH13401.1"/>
    <property type="molecule type" value="Genomic_DNA"/>
</dbReference>
<dbReference type="InterPro" id="IPR003481">
    <property type="entry name" value="FliD_N"/>
</dbReference>
<keyword evidence="8" id="KW-0969">Cilium</keyword>
<dbReference type="GO" id="GO:0071973">
    <property type="term" value="P:bacterial-type flagellum-dependent cell motility"/>
    <property type="evidence" value="ECO:0007669"/>
    <property type="project" value="TreeGrafter"/>
</dbReference>
<comment type="similarity">
    <text evidence="1 5">Belongs to the FliD family.</text>
</comment>
<dbReference type="PROSITE" id="PS00018">
    <property type="entry name" value="EF_HAND_1"/>
    <property type="match status" value="1"/>
</dbReference>
<dbReference type="PANTHER" id="PTHR30288:SF0">
    <property type="entry name" value="FLAGELLAR HOOK-ASSOCIATED PROTEIN 2"/>
    <property type="match status" value="1"/>
</dbReference>
<dbReference type="PANTHER" id="PTHR30288">
    <property type="entry name" value="FLAGELLAR CAP/ASSEMBLY PROTEIN FLID"/>
    <property type="match status" value="1"/>
</dbReference>
<dbReference type="InterPro" id="IPR040026">
    <property type="entry name" value="FliD"/>
</dbReference>
<proteinExistence type="inferred from homology"/>
<evidence type="ECO:0000256" key="4">
    <source>
        <dbReference type="ARBA" id="ARBA00023143"/>
    </source>
</evidence>
<comment type="function">
    <text evidence="5">Required for morphogenesis and for the elongation of the flagellar filament by facilitating polymerization of the flagellin monomers at the tip of growing filament. Forms a capping structure, which prevents flagellin subunits (transported through the central channel of the flagellum) from leaking out without polymerization at the distal end.</text>
</comment>
<dbReference type="Proteomes" id="UP000198854">
    <property type="component" value="Unassembled WGS sequence"/>
</dbReference>
<dbReference type="Pfam" id="PF02465">
    <property type="entry name" value="FliD_N"/>
    <property type="match status" value="1"/>
</dbReference>
<feature type="domain" description="Flagellar hook-associated protein 2 N-terminal" evidence="6">
    <location>
        <begin position="2"/>
        <end position="99"/>
    </location>
</feature>
<dbReference type="STRING" id="861298.SAMN04488136_10919"/>
<keyword evidence="8" id="KW-0966">Cell projection</keyword>
<dbReference type="AlphaFoldDB" id="A0A1G7ZXR3"/>
<evidence type="ECO:0000256" key="1">
    <source>
        <dbReference type="ARBA" id="ARBA00009764"/>
    </source>
</evidence>
<gene>
    <name evidence="8" type="ORF">SAMN04488136_10919</name>
</gene>
<reference evidence="8 9" key="1">
    <citation type="submission" date="2016-10" db="EMBL/GenBank/DDBJ databases">
        <authorList>
            <person name="de Groot N.N."/>
        </authorList>
    </citation>
    <scope>NUCLEOTIDE SEQUENCE [LARGE SCALE GENOMIC DNA]</scope>
    <source>
        <strain evidence="8 9">CGMCC 1.10228</strain>
    </source>
</reference>
<comment type="subcellular location">
    <subcellularLocation>
        <location evidence="5">Secreted</location>
    </subcellularLocation>
    <subcellularLocation>
        <location evidence="5">Bacterial flagellum</location>
    </subcellularLocation>
</comment>
<keyword evidence="9" id="KW-1185">Reference proteome</keyword>
<dbReference type="GO" id="GO:0005576">
    <property type="term" value="C:extracellular region"/>
    <property type="evidence" value="ECO:0007669"/>
    <property type="project" value="UniProtKB-SubCell"/>
</dbReference>
<evidence type="ECO:0000313" key="9">
    <source>
        <dbReference type="Proteomes" id="UP000198854"/>
    </source>
</evidence>
<dbReference type="InterPro" id="IPR010809">
    <property type="entry name" value="FliD_C"/>
</dbReference>
<protein>
    <recommendedName>
        <fullName evidence="5">Flagellar hook-associated protein 2</fullName>
        <shortName evidence="5">HAP2</shortName>
    </recommendedName>
    <alternativeName>
        <fullName evidence="5">Flagellar cap protein</fullName>
    </alternativeName>
</protein>
<dbReference type="GO" id="GO:0007155">
    <property type="term" value="P:cell adhesion"/>
    <property type="evidence" value="ECO:0007669"/>
    <property type="project" value="InterPro"/>
</dbReference>
<accession>A0A1G7ZXR3</accession>
<feature type="domain" description="Flagellar hook-associated protein 2 C-terminal" evidence="7">
    <location>
        <begin position="225"/>
        <end position="434"/>
    </location>
</feature>
<dbReference type="GO" id="GO:0009424">
    <property type="term" value="C:bacterial-type flagellum hook"/>
    <property type="evidence" value="ECO:0007669"/>
    <property type="project" value="UniProtKB-UniRule"/>
</dbReference>
<sequence length="440" mass="48209">MNIDAASMAEQLAYYEVYAAQTRNQERLTLLQSQSSMITKIDSALDSLDNIIYKFTKPSGSFEQSSVSLSSEDYFSVNAAGYAKNINMDIFVEQKATSHQVAVNTSGAEPTDAFVSTGTMDIEFQGETYTINVADADSSGDGTVTYQEFVNYFNQEMDGMVNATLVRSGGEMKLLFSSEETGAENLFSITANTGDAEIDQNISDGNSSPIKSGQDAIIWLGDQGSGVQLTNASNTFENIVPGVDITLTQANEVGSASTNFTIGPDSDETISVLNEFITAYNEVISVLDTATRSGSDSEERGVLASDGSIRGIESKLNGLIRGSYYGVSMFELGLSLDKEGKLELDSDKFKEAQELYDLETIFCGDEGLFKTMETTIEQYADYTSGSLNRQKERISAQQDRVNDNLDRLDAKYDMYYKRYLAQYTQLNTIMNSMDSISSLF</sequence>
<dbReference type="OrthoDB" id="9810816at2"/>
<dbReference type="RefSeq" id="WP_093272578.1">
    <property type="nucleotide sequence ID" value="NZ_FNDD01000009.1"/>
</dbReference>
<evidence type="ECO:0000313" key="8">
    <source>
        <dbReference type="EMBL" id="SDH13401.1"/>
    </source>
</evidence>
<keyword evidence="4 5" id="KW-0975">Bacterial flagellum</keyword>
<keyword evidence="8" id="KW-0282">Flagellum</keyword>
<name>A0A1G7ZXR3_9VIBR</name>
<dbReference type="InterPro" id="IPR018247">
    <property type="entry name" value="EF_Hand_1_Ca_BS"/>
</dbReference>
<keyword evidence="5" id="KW-0964">Secreted</keyword>
<evidence type="ECO:0000259" key="6">
    <source>
        <dbReference type="Pfam" id="PF02465"/>
    </source>
</evidence>
<comment type="subunit">
    <text evidence="2 5">Homopentamer.</text>
</comment>
<organism evidence="8 9">
    <name type="scientific">Vibrio xiamenensis</name>
    <dbReference type="NCBI Taxonomy" id="861298"/>
    <lineage>
        <taxon>Bacteria</taxon>
        <taxon>Pseudomonadati</taxon>
        <taxon>Pseudomonadota</taxon>
        <taxon>Gammaproteobacteria</taxon>
        <taxon>Vibrionales</taxon>
        <taxon>Vibrionaceae</taxon>
        <taxon>Vibrio</taxon>
    </lineage>
</organism>
<evidence type="ECO:0000256" key="5">
    <source>
        <dbReference type="RuleBase" id="RU362066"/>
    </source>
</evidence>